<keyword evidence="3" id="KW-1185">Reference proteome</keyword>
<dbReference type="Proteomes" id="UP000299102">
    <property type="component" value="Unassembled WGS sequence"/>
</dbReference>
<evidence type="ECO:0000313" key="2">
    <source>
        <dbReference type="EMBL" id="GBP32047.1"/>
    </source>
</evidence>
<feature type="compositionally biased region" description="Basic and acidic residues" evidence="1">
    <location>
        <begin position="77"/>
        <end position="96"/>
    </location>
</feature>
<feature type="region of interest" description="Disordered" evidence="1">
    <location>
        <begin position="63"/>
        <end position="96"/>
    </location>
</feature>
<evidence type="ECO:0000256" key="1">
    <source>
        <dbReference type="SAM" id="MobiDB-lite"/>
    </source>
</evidence>
<gene>
    <name evidence="2" type="ORF">EVAR_21081_1</name>
</gene>
<name>A0A4C1V194_EUMVA</name>
<accession>A0A4C1V194</accession>
<evidence type="ECO:0000313" key="3">
    <source>
        <dbReference type="Proteomes" id="UP000299102"/>
    </source>
</evidence>
<proteinExistence type="predicted"/>
<organism evidence="2 3">
    <name type="scientific">Eumeta variegata</name>
    <name type="common">Bagworm moth</name>
    <name type="synonym">Eumeta japonica</name>
    <dbReference type="NCBI Taxonomy" id="151549"/>
    <lineage>
        <taxon>Eukaryota</taxon>
        <taxon>Metazoa</taxon>
        <taxon>Ecdysozoa</taxon>
        <taxon>Arthropoda</taxon>
        <taxon>Hexapoda</taxon>
        <taxon>Insecta</taxon>
        <taxon>Pterygota</taxon>
        <taxon>Neoptera</taxon>
        <taxon>Endopterygota</taxon>
        <taxon>Lepidoptera</taxon>
        <taxon>Glossata</taxon>
        <taxon>Ditrysia</taxon>
        <taxon>Tineoidea</taxon>
        <taxon>Psychidae</taxon>
        <taxon>Oiketicinae</taxon>
        <taxon>Eumeta</taxon>
    </lineage>
</organism>
<reference evidence="2 3" key="1">
    <citation type="journal article" date="2019" name="Commun. Biol.">
        <title>The bagworm genome reveals a unique fibroin gene that provides high tensile strength.</title>
        <authorList>
            <person name="Kono N."/>
            <person name="Nakamura H."/>
            <person name="Ohtoshi R."/>
            <person name="Tomita M."/>
            <person name="Numata K."/>
            <person name="Arakawa K."/>
        </authorList>
    </citation>
    <scope>NUCLEOTIDE SEQUENCE [LARGE SCALE GENOMIC DNA]</scope>
</reference>
<comment type="caution">
    <text evidence="2">The sequence shown here is derived from an EMBL/GenBank/DDBJ whole genome shotgun (WGS) entry which is preliminary data.</text>
</comment>
<dbReference type="EMBL" id="BGZK01000254">
    <property type="protein sequence ID" value="GBP32047.1"/>
    <property type="molecule type" value="Genomic_DNA"/>
</dbReference>
<protein>
    <submittedName>
        <fullName evidence="2">Uncharacterized protein</fullName>
    </submittedName>
</protein>
<sequence length="96" mass="10764">MVAQSEDAFYTWDHQGGGASTGRYRASPSSTCALRSLSRSTRRNRFTAKVPNDVTATALPRYSKSAHATPMRRTRGRERGPPSHRALRDDFPVYHI</sequence>
<dbReference type="AlphaFoldDB" id="A0A4C1V194"/>